<dbReference type="RefSeq" id="XP_005535518.1">
    <property type="nucleotide sequence ID" value="XM_005535461.1"/>
</dbReference>
<evidence type="ECO:0000256" key="1">
    <source>
        <dbReference type="SAM" id="MobiDB-lite"/>
    </source>
</evidence>
<dbReference type="OrthoDB" id="2019920at2759"/>
<dbReference type="HOGENOM" id="CLU_761552_0_0_1"/>
<feature type="compositionally biased region" description="Acidic residues" evidence="1">
    <location>
        <begin position="116"/>
        <end position="132"/>
    </location>
</feature>
<dbReference type="AlphaFoldDB" id="M1VAQ1"/>
<reference evidence="3 4" key="2">
    <citation type="journal article" date="2007" name="BMC Biol.">
        <title>A 100%-complete sequence reveals unusually simple genomic features in the hot-spring red alga Cyanidioschyzon merolae.</title>
        <authorList>
            <person name="Nozaki H."/>
            <person name="Takano H."/>
            <person name="Misumi O."/>
            <person name="Terasawa K."/>
            <person name="Matsuzaki M."/>
            <person name="Maruyama S."/>
            <person name="Nishida K."/>
            <person name="Yagisawa F."/>
            <person name="Yoshida Y."/>
            <person name="Fujiwara T."/>
            <person name="Takio S."/>
            <person name="Tamura K."/>
            <person name="Chung S.J."/>
            <person name="Nakamura S."/>
            <person name="Kuroiwa H."/>
            <person name="Tanaka K."/>
            <person name="Sato N."/>
            <person name="Kuroiwa T."/>
        </authorList>
    </citation>
    <scope>NUCLEOTIDE SEQUENCE [LARGE SCALE GENOMIC DNA]</scope>
    <source>
        <strain evidence="3 4">10D</strain>
    </source>
</reference>
<dbReference type="PANTHER" id="PTHR36761:SF2">
    <property type="entry name" value="ORF03 PROTEIN"/>
    <property type="match status" value="1"/>
</dbReference>
<proteinExistence type="predicted"/>
<name>M1VAQ1_CYAM1</name>
<feature type="transmembrane region" description="Helical" evidence="2">
    <location>
        <begin position="343"/>
        <end position="362"/>
    </location>
</feature>
<reference evidence="3 4" key="1">
    <citation type="journal article" date="2004" name="Nature">
        <title>Genome sequence of the ultrasmall unicellular red alga Cyanidioschyzon merolae 10D.</title>
        <authorList>
            <person name="Matsuzaki M."/>
            <person name="Misumi O."/>
            <person name="Shin-i T."/>
            <person name="Maruyama S."/>
            <person name="Takahara M."/>
            <person name="Miyagishima S."/>
            <person name="Mori T."/>
            <person name="Nishida K."/>
            <person name="Yagisawa F."/>
            <person name="Nishida K."/>
            <person name="Yoshida Y."/>
            <person name="Nishimura Y."/>
            <person name="Nakao S."/>
            <person name="Kobayashi T."/>
            <person name="Momoyama Y."/>
            <person name="Higashiyama T."/>
            <person name="Minoda A."/>
            <person name="Sano M."/>
            <person name="Nomoto H."/>
            <person name="Oishi K."/>
            <person name="Hayashi H."/>
            <person name="Ohta F."/>
            <person name="Nishizaka S."/>
            <person name="Haga S."/>
            <person name="Miura S."/>
            <person name="Morishita T."/>
            <person name="Kabeya Y."/>
            <person name="Terasawa K."/>
            <person name="Suzuki Y."/>
            <person name="Ishii Y."/>
            <person name="Asakawa S."/>
            <person name="Takano H."/>
            <person name="Ohta N."/>
            <person name="Kuroiwa H."/>
            <person name="Tanaka K."/>
            <person name="Shimizu N."/>
            <person name="Sugano S."/>
            <person name="Sato N."/>
            <person name="Nozaki H."/>
            <person name="Ogasawara N."/>
            <person name="Kohara Y."/>
            <person name="Kuroiwa T."/>
        </authorList>
    </citation>
    <scope>NUCLEOTIDE SEQUENCE [LARGE SCALE GENOMIC DNA]</scope>
    <source>
        <strain evidence="3 4">10D</strain>
    </source>
</reference>
<keyword evidence="2" id="KW-0812">Transmembrane</keyword>
<dbReference type="EMBL" id="AP006486">
    <property type="protein sequence ID" value="BAM79232.1"/>
    <property type="molecule type" value="Genomic_DNA"/>
</dbReference>
<feature type="region of interest" description="Disordered" evidence="1">
    <location>
        <begin position="110"/>
        <end position="132"/>
    </location>
</feature>
<evidence type="ECO:0000313" key="3">
    <source>
        <dbReference type="EMBL" id="BAM79232.1"/>
    </source>
</evidence>
<evidence type="ECO:0008006" key="5">
    <source>
        <dbReference type="Google" id="ProtNLM"/>
    </source>
</evidence>
<keyword evidence="2" id="KW-1133">Transmembrane helix</keyword>
<dbReference type="GeneID" id="16992722"/>
<protein>
    <recommendedName>
        <fullName evidence="5">Transmembrane protein</fullName>
    </recommendedName>
</protein>
<gene>
    <name evidence="3" type="ORF">CYME_CMD175C</name>
</gene>
<keyword evidence="4" id="KW-1185">Reference proteome</keyword>
<sequence>MDAKWSPVDLNRGPQMMRPVQSAFLSTATPTVPVRLLPNLTLVQRSRSRALDALHLITLRTRCIWPWNMSAAPGANEGDPATKSNSANRFNSKRTEPSLLNLFSWGELDDSRAGTENDDEDDGYDDISSDSDVDPVLDRGRVFGAWLDNQVLRLDRIQSAAMQAPGQTLQERAERAFARGVQALTDGHYATASDAIFQASALPGQQTRLGGEYLLWLAQALDAQGKNARAQEVLRRLQYHKDRDVRQVAESLLFILQAPRLRLGPESFVKIDLDALLNQNRARDIPGWKKRQRRYRFGSGSSAALAGTGKRRREPTKYSLEWFTSQESVSAEELERANQASRAAMLASSGVMLLILFMLRFLGR</sequence>
<accession>M1VAQ1</accession>
<dbReference type="PANTHER" id="PTHR36761">
    <property type="entry name" value="ORF03 PROTEIN"/>
    <property type="match status" value="1"/>
</dbReference>
<organism evidence="3 4">
    <name type="scientific">Cyanidioschyzon merolae (strain NIES-3377 / 10D)</name>
    <name type="common">Unicellular red alga</name>
    <dbReference type="NCBI Taxonomy" id="280699"/>
    <lineage>
        <taxon>Eukaryota</taxon>
        <taxon>Rhodophyta</taxon>
        <taxon>Bangiophyceae</taxon>
        <taxon>Cyanidiales</taxon>
        <taxon>Cyanidiaceae</taxon>
        <taxon>Cyanidioschyzon</taxon>
    </lineage>
</organism>
<dbReference type="Gramene" id="CMD175CT">
    <property type="protein sequence ID" value="CMD175CT"/>
    <property type="gene ID" value="CMD175C"/>
</dbReference>
<keyword evidence="2" id="KW-0472">Membrane</keyword>
<evidence type="ECO:0000256" key="2">
    <source>
        <dbReference type="SAM" id="Phobius"/>
    </source>
</evidence>
<evidence type="ECO:0000313" key="4">
    <source>
        <dbReference type="Proteomes" id="UP000007014"/>
    </source>
</evidence>
<dbReference type="Proteomes" id="UP000007014">
    <property type="component" value="Chromosome 4"/>
</dbReference>
<dbReference type="KEGG" id="cme:CYME_CMD175C"/>